<dbReference type="GO" id="GO:0020037">
    <property type="term" value="F:heme binding"/>
    <property type="evidence" value="ECO:0007669"/>
    <property type="project" value="InterPro"/>
</dbReference>
<organism evidence="10 11">
    <name type="scientific">Cytospora mali</name>
    <name type="common">Apple Valsa canker fungus</name>
    <name type="synonym">Valsa mali</name>
    <dbReference type="NCBI Taxonomy" id="578113"/>
    <lineage>
        <taxon>Eukaryota</taxon>
        <taxon>Fungi</taxon>
        <taxon>Dikarya</taxon>
        <taxon>Ascomycota</taxon>
        <taxon>Pezizomycotina</taxon>
        <taxon>Sordariomycetes</taxon>
        <taxon>Sordariomycetidae</taxon>
        <taxon>Diaporthales</taxon>
        <taxon>Cytosporaceae</taxon>
        <taxon>Cytospora</taxon>
    </lineage>
</organism>
<evidence type="ECO:0000256" key="9">
    <source>
        <dbReference type="SAM" id="SignalP"/>
    </source>
</evidence>
<dbReference type="OrthoDB" id="1470350at2759"/>
<dbReference type="GO" id="GO:0005506">
    <property type="term" value="F:iron ion binding"/>
    <property type="evidence" value="ECO:0007669"/>
    <property type="project" value="InterPro"/>
</dbReference>
<dbReference type="PRINTS" id="PR00385">
    <property type="entry name" value="P450"/>
</dbReference>
<reference evidence="10" key="1">
    <citation type="submission" date="2014-12" db="EMBL/GenBank/DDBJ databases">
        <title>Genome Sequence of Valsa Canker Pathogens Uncovers a Specific Adaption of Colonization on Woody Bark.</title>
        <authorList>
            <person name="Yin Z."/>
            <person name="Liu H."/>
            <person name="Gao X."/>
            <person name="Li Z."/>
            <person name="Song N."/>
            <person name="Ke X."/>
            <person name="Dai Q."/>
            <person name="Wu Y."/>
            <person name="Sun Y."/>
            <person name="Xu J.-R."/>
            <person name="Kang Z.K."/>
            <person name="Wang L."/>
            <person name="Huang L."/>
        </authorList>
    </citation>
    <scope>NUCLEOTIDE SEQUENCE [LARGE SCALE GENOMIC DNA]</scope>
    <source>
        <strain evidence="10">03-8</strain>
    </source>
</reference>
<evidence type="ECO:0000256" key="8">
    <source>
        <dbReference type="RuleBase" id="RU000461"/>
    </source>
</evidence>
<evidence type="ECO:0000313" key="10">
    <source>
        <dbReference type="EMBL" id="KUI67211.1"/>
    </source>
</evidence>
<dbReference type="SMR" id="A0A194VSN4"/>
<dbReference type="Gene3D" id="1.10.630.10">
    <property type="entry name" value="Cytochrome P450"/>
    <property type="match status" value="1"/>
</dbReference>
<comment type="similarity">
    <text evidence="2 8">Belongs to the cytochrome P450 family.</text>
</comment>
<dbReference type="EMBL" id="CM003100">
    <property type="protein sequence ID" value="KUI67211.1"/>
    <property type="molecule type" value="Genomic_DNA"/>
</dbReference>
<keyword evidence="11" id="KW-1185">Reference proteome</keyword>
<keyword evidence="5 8" id="KW-0560">Oxidoreductase</keyword>
<evidence type="ECO:0000313" key="11">
    <source>
        <dbReference type="Proteomes" id="UP000078559"/>
    </source>
</evidence>
<feature type="chain" id="PRO_5008266810" evidence="9">
    <location>
        <begin position="17"/>
        <end position="494"/>
    </location>
</feature>
<dbReference type="SUPFAM" id="SSF48264">
    <property type="entry name" value="Cytochrome P450"/>
    <property type="match status" value="1"/>
</dbReference>
<evidence type="ECO:0000256" key="1">
    <source>
        <dbReference type="ARBA" id="ARBA00001971"/>
    </source>
</evidence>
<evidence type="ECO:0000256" key="7">
    <source>
        <dbReference type="ARBA" id="ARBA00023033"/>
    </source>
</evidence>
<dbReference type="InterPro" id="IPR047146">
    <property type="entry name" value="Cyt_P450_E_CYP52_fungi"/>
</dbReference>
<name>A0A194VSN4_CYTMA</name>
<protein>
    <submittedName>
        <fullName evidence="10">Cytochrome P450 52A13</fullName>
    </submittedName>
</protein>
<dbReference type="GO" id="GO:0016712">
    <property type="term" value="F:oxidoreductase activity, acting on paired donors, with incorporation or reduction of molecular oxygen, reduced flavin or flavoprotein as one donor, and incorporation of one atom of oxygen"/>
    <property type="evidence" value="ECO:0007669"/>
    <property type="project" value="InterPro"/>
</dbReference>
<keyword evidence="4 8" id="KW-0479">Metal-binding</keyword>
<evidence type="ECO:0000256" key="6">
    <source>
        <dbReference type="ARBA" id="ARBA00023004"/>
    </source>
</evidence>
<dbReference type="PANTHER" id="PTHR24287">
    <property type="entry name" value="P450, PUTATIVE (EUROFUNG)-RELATED"/>
    <property type="match status" value="1"/>
</dbReference>
<accession>A0A194VSN4</accession>
<keyword evidence="3 8" id="KW-0349">Heme</keyword>
<feature type="signal peptide" evidence="9">
    <location>
        <begin position="1"/>
        <end position="16"/>
    </location>
</feature>
<dbReference type="Pfam" id="PF00067">
    <property type="entry name" value="p450"/>
    <property type="match status" value="1"/>
</dbReference>
<dbReference type="InterPro" id="IPR002974">
    <property type="entry name" value="Cyt_P450_E_CYP52_ascomycetes"/>
</dbReference>
<keyword evidence="9" id="KW-0732">Signal</keyword>
<dbReference type="AlphaFoldDB" id="A0A194VSN4"/>
<dbReference type="InterPro" id="IPR001128">
    <property type="entry name" value="Cyt_P450"/>
</dbReference>
<evidence type="ECO:0000256" key="4">
    <source>
        <dbReference type="ARBA" id="ARBA00022723"/>
    </source>
</evidence>
<sequence>MFTSLIIVATFVFALCLSIKPGSKTPSQCSNVPQLRQKWWLFGFDVAYQFASWVNEKTSLFKSAAWIRENEKTFSVRIAGHTNIWTADALNARAVLTGDSEAFELSHDRQVAFYPVVGRGMIAANGPDWACGKRVIRRCLTKDQVRHLPRYEPHVQNLFKLLPTDGSTVDMREYLLLFAMDVSTDILLGESTFWLTKGTSDEVLATSEALDYCNQVMRLRGDLGFLVYFHWDSKFHRSCKILHNFVEPYITRGNGNVVDPEMGEKTSKSNRPCFLEGLISSIGTKIMVRDHLLTAIMAGRDTTAALMGFTLWSLARDKRVQQKLRDEVAKLQMSLFSYEDLQQVTYLWWTIKEVLRLYPSIPANDRVAKYDTRLPRGGGLGGTESAFIPKGRVIDIHIFAIQRDKEAWGEDAETFRPERWEGLVSPVAFMPFGAGPRTCPGRKYNPIFLGTKDTNQDDRGVSNGADSILGNHNVAGLQLDRESRRQGILREHHY</sequence>
<dbReference type="PRINTS" id="PR01239">
    <property type="entry name" value="EP450IICYP52"/>
</dbReference>
<dbReference type="InterPro" id="IPR036396">
    <property type="entry name" value="Cyt_P450_sf"/>
</dbReference>
<comment type="cofactor">
    <cofactor evidence="1">
        <name>heme</name>
        <dbReference type="ChEBI" id="CHEBI:30413"/>
    </cofactor>
</comment>
<keyword evidence="6 8" id="KW-0408">Iron</keyword>
<evidence type="ECO:0000256" key="2">
    <source>
        <dbReference type="ARBA" id="ARBA00010617"/>
    </source>
</evidence>
<proteinExistence type="inferred from homology"/>
<dbReference type="PANTHER" id="PTHR24287:SF1">
    <property type="entry name" value="P450, PUTATIVE (EUROFUNG)-RELATED"/>
    <property type="match status" value="1"/>
</dbReference>
<evidence type="ECO:0000256" key="5">
    <source>
        <dbReference type="ARBA" id="ARBA00023002"/>
    </source>
</evidence>
<dbReference type="InterPro" id="IPR017972">
    <property type="entry name" value="Cyt_P450_CS"/>
</dbReference>
<gene>
    <name evidence="10" type="ORF">VM1G_03547</name>
</gene>
<dbReference type="PROSITE" id="PS00086">
    <property type="entry name" value="CYTOCHROME_P450"/>
    <property type="match status" value="1"/>
</dbReference>
<evidence type="ECO:0000256" key="3">
    <source>
        <dbReference type="ARBA" id="ARBA00022617"/>
    </source>
</evidence>
<dbReference type="Proteomes" id="UP000078559">
    <property type="component" value="Chromosome 3"/>
</dbReference>
<keyword evidence="7 8" id="KW-0503">Monooxygenase</keyword>